<protein>
    <submittedName>
        <fullName evidence="2">Uncharacterized protein</fullName>
    </submittedName>
</protein>
<organism evidence="2 3">
    <name type="scientific">Pleurostoma richardsiae</name>
    <dbReference type="NCBI Taxonomy" id="41990"/>
    <lineage>
        <taxon>Eukaryota</taxon>
        <taxon>Fungi</taxon>
        <taxon>Dikarya</taxon>
        <taxon>Ascomycota</taxon>
        <taxon>Pezizomycotina</taxon>
        <taxon>Sordariomycetes</taxon>
        <taxon>Sordariomycetidae</taxon>
        <taxon>Calosphaeriales</taxon>
        <taxon>Pleurostomataceae</taxon>
        <taxon>Pleurostoma</taxon>
    </lineage>
</organism>
<proteinExistence type="predicted"/>
<reference evidence="2" key="1">
    <citation type="submission" date="2022-07" db="EMBL/GenBank/DDBJ databases">
        <title>Fungi with potential for degradation of polypropylene.</title>
        <authorList>
            <person name="Gostincar C."/>
        </authorList>
    </citation>
    <scope>NUCLEOTIDE SEQUENCE</scope>
    <source>
        <strain evidence="2">EXF-13308</strain>
    </source>
</reference>
<gene>
    <name evidence="2" type="ORF">NKR23_g8020</name>
</gene>
<dbReference type="PANTHER" id="PTHR38846">
    <property type="entry name" value="C3H1-TYPE DOMAIN-CONTAINING PROTEIN"/>
    <property type="match status" value="1"/>
</dbReference>
<sequence>MVVRKKPKQKQNQAAKSQNGSGKEPLIVSDWNDYFGKGELEDWRRLRVDLGLPGDLPSKNQCRKALKGVWVNIKDFLAAKKRPDDVEFFENEGALARYTAEEKKTYPKRKIEKGSPLRALLAHIF</sequence>
<dbReference type="Proteomes" id="UP001174694">
    <property type="component" value="Unassembled WGS sequence"/>
</dbReference>
<comment type="caution">
    <text evidence="2">The sequence shown here is derived from an EMBL/GenBank/DDBJ whole genome shotgun (WGS) entry which is preliminary data.</text>
</comment>
<keyword evidence="3" id="KW-1185">Reference proteome</keyword>
<accession>A0AA38R8U8</accession>
<feature type="region of interest" description="Disordered" evidence="1">
    <location>
        <begin position="1"/>
        <end position="25"/>
    </location>
</feature>
<name>A0AA38R8U8_9PEZI</name>
<feature type="compositionally biased region" description="Low complexity" evidence="1">
    <location>
        <begin position="10"/>
        <end position="19"/>
    </location>
</feature>
<dbReference type="EMBL" id="JANBVO010000027">
    <property type="protein sequence ID" value="KAJ9139109.1"/>
    <property type="molecule type" value="Genomic_DNA"/>
</dbReference>
<dbReference type="PANTHER" id="PTHR38846:SF1">
    <property type="entry name" value="C3H1-TYPE DOMAIN-CONTAINING PROTEIN"/>
    <property type="match status" value="1"/>
</dbReference>
<evidence type="ECO:0000313" key="2">
    <source>
        <dbReference type="EMBL" id="KAJ9139109.1"/>
    </source>
</evidence>
<dbReference type="AlphaFoldDB" id="A0AA38R8U8"/>
<evidence type="ECO:0000313" key="3">
    <source>
        <dbReference type="Proteomes" id="UP001174694"/>
    </source>
</evidence>
<evidence type="ECO:0000256" key="1">
    <source>
        <dbReference type="SAM" id="MobiDB-lite"/>
    </source>
</evidence>